<feature type="transmembrane region" description="Helical" evidence="1">
    <location>
        <begin position="160"/>
        <end position="181"/>
    </location>
</feature>
<protein>
    <recommendedName>
        <fullName evidence="4">ABC-2 family transporter protein</fullName>
    </recommendedName>
</protein>
<reference evidence="2 3" key="2">
    <citation type="submission" date="2010-03" db="EMBL/GenBank/DDBJ databases">
        <authorList>
            <person name="Pajon A."/>
        </authorList>
    </citation>
    <scope>NUCLEOTIDE SEQUENCE [LARGE SCALE GENOMIC DNA]</scope>
    <source>
        <strain evidence="2 3">XB6B4</strain>
    </source>
</reference>
<evidence type="ECO:0000313" key="2">
    <source>
        <dbReference type="EMBL" id="CBL14465.1"/>
    </source>
</evidence>
<feature type="transmembrane region" description="Helical" evidence="1">
    <location>
        <begin position="188"/>
        <end position="206"/>
    </location>
</feature>
<keyword evidence="1" id="KW-0812">Transmembrane</keyword>
<feature type="transmembrane region" description="Helical" evidence="1">
    <location>
        <begin position="85"/>
        <end position="105"/>
    </location>
</feature>
<dbReference type="KEGG" id="rix:RO1_43100"/>
<keyword evidence="1" id="KW-1133">Transmembrane helix</keyword>
<dbReference type="AlphaFoldDB" id="D4L4C5"/>
<dbReference type="EMBL" id="FP929050">
    <property type="protein sequence ID" value="CBL14465.1"/>
    <property type="molecule type" value="Genomic_DNA"/>
</dbReference>
<evidence type="ECO:0000256" key="1">
    <source>
        <dbReference type="SAM" id="Phobius"/>
    </source>
</evidence>
<gene>
    <name evidence="2" type="ORF">RO1_43100</name>
</gene>
<feature type="transmembrane region" description="Helical" evidence="1">
    <location>
        <begin position="61"/>
        <end position="79"/>
    </location>
</feature>
<accession>D4L4C5</accession>
<keyword evidence="1" id="KW-0472">Membrane</keyword>
<sequence length="254" mass="29282">MMNLEERMKMYKESVQVKSKEEKIQETICKSKNAFFMAEQERTLSYHEFLWTQLRVIQKRWWVLQFMLLVALWIALSSIHDEIYIKRSMGVAAALFVILIIPELWKNRSCECMEIEAASYYSLKQVYAARMLLFGVTDVFLITLFLGTASAGLNIGLSELVVQFLFPLCVTSGICFGILCSKYSFSETVAIILCVIWSAVWLFVVLNENVYTMVTIPVWLALLGATILFLILTVCRILKNCNQYLEVSLDEIRT</sequence>
<feature type="transmembrane region" description="Helical" evidence="1">
    <location>
        <begin position="218"/>
        <end position="238"/>
    </location>
</feature>
<dbReference type="PATRIC" id="fig|718255.3.peg.1723"/>
<evidence type="ECO:0000313" key="3">
    <source>
        <dbReference type="Proteomes" id="UP000008953"/>
    </source>
</evidence>
<name>D4L4C5_9FIRM</name>
<dbReference type="HOGENOM" id="CLU_092741_1_0_9"/>
<reference evidence="2 3" key="1">
    <citation type="submission" date="2010-03" db="EMBL/GenBank/DDBJ databases">
        <title>The genome sequence of Roseburia intestinalis XB6B4.</title>
        <authorList>
            <consortium name="metaHIT consortium -- http://www.metahit.eu/"/>
            <person name="Pajon A."/>
            <person name="Turner K."/>
            <person name="Parkhill J."/>
            <person name="Bernalier A."/>
        </authorList>
    </citation>
    <scope>NUCLEOTIDE SEQUENCE [LARGE SCALE GENOMIC DNA]</scope>
    <source>
        <strain evidence="2 3">XB6B4</strain>
    </source>
</reference>
<organism evidence="2 3">
    <name type="scientific">Roseburia intestinalis XB6B4</name>
    <dbReference type="NCBI Taxonomy" id="718255"/>
    <lineage>
        <taxon>Bacteria</taxon>
        <taxon>Bacillati</taxon>
        <taxon>Bacillota</taxon>
        <taxon>Clostridia</taxon>
        <taxon>Lachnospirales</taxon>
        <taxon>Lachnospiraceae</taxon>
        <taxon>Roseburia</taxon>
    </lineage>
</organism>
<dbReference type="Proteomes" id="UP000008953">
    <property type="component" value="Chromosome"/>
</dbReference>
<proteinExistence type="predicted"/>
<evidence type="ECO:0008006" key="4">
    <source>
        <dbReference type="Google" id="ProtNLM"/>
    </source>
</evidence>
<feature type="transmembrane region" description="Helical" evidence="1">
    <location>
        <begin position="126"/>
        <end position="148"/>
    </location>
</feature>